<accession>A0AA97FG41</accession>
<evidence type="ECO:0000313" key="7">
    <source>
        <dbReference type="EMBL" id="WOF22911.1"/>
    </source>
</evidence>
<evidence type="ECO:0000256" key="2">
    <source>
        <dbReference type="ARBA" id="ARBA00005695"/>
    </source>
</evidence>
<sequence length="543" mass="57768">MTIPRPAGRRPRAAALGILAASALLLSACSGEPQADASADAPVEGGTLRIAIDADPICLDPTQSNLIASGVIGRQIVDSLVDQDPETGDFVPWLAESWEISEDATEYSFVLRSGITFSDGTPLTAQSVKASYEHVLEDPGKTATGAAFLSGYAETAVEDDTHLTVRFEKPNAAFLAGAASRSLGILSAEAIATPYDDRCLGEGLIGSGPFVFDEYVAGESARLVAREDYDWATGLAGHDGRAYVDAVEYSVSAEPSVRTGALQSDQVDIATTIQSQDEATLDGTGFPVLSRVNPGVVTAIAPNIEGSTVLQDDDVREAIQLAIDRQEIADVVLTPSYGVATSVLGETTPGYTDLSEELQTDADAAARILDEAGWVVGDDGIREKDGERLSVSVLYFYQPNVYEYLQQQLRAVGIELELLQVTAAEFTSAATAGDYDLRQASFSRPDPDILRTVFSTSLSNSAFLDPADEAVATLDALLDEQRTIADTADRWAVVSDAQELIVEQNWAFPLAQLVQVVGTSEKVEGLRFDSFSLITLYDVSLTS</sequence>
<evidence type="ECO:0000256" key="1">
    <source>
        <dbReference type="ARBA" id="ARBA00004196"/>
    </source>
</evidence>
<dbReference type="AlphaFoldDB" id="A0AA97FG41"/>
<proteinExistence type="inferred from homology"/>
<dbReference type="PANTHER" id="PTHR30290:SF10">
    <property type="entry name" value="PERIPLASMIC OLIGOPEPTIDE-BINDING PROTEIN-RELATED"/>
    <property type="match status" value="1"/>
</dbReference>
<dbReference type="Proteomes" id="UP001305498">
    <property type="component" value="Chromosome"/>
</dbReference>
<comment type="subcellular location">
    <subcellularLocation>
        <location evidence="1">Cell envelope</location>
    </subcellularLocation>
</comment>
<evidence type="ECO:0000256" key="3">
    <source>
        <dbReference type="ARBA" id="ARBA00022448"/>
    </source>
</evidence>
<dbReference type="Pfam" id="PF00496">
    <property type="entry name" value="SBP_bac_5"/>
    <property type="match status" value="1"/>
</dbReference>
<dbReference type="Gene3D" id="3.40.190.10">
    <property type="entry name" value="Periplasmic binding protein-like II"/>
    <property type="match status" value="1"/>
</dbReference>
<dbReference type="GO" id="GO:0043190">
    <property type="term" value="C:ATP-binding cassette (ABC) transporter complex"/>
    <property type="evidence" value="ECO:0007669"/>
    <property type="project" value="InterPro"/>
</dbReference>
<evidence type="ECO:0000256" key="4">
    <source>
        <dbReference type="ARBA" id="ARBA00022729"/>
    </source>
</evidence>
<dbReference type="GO" id="GO:1904680">
    <property type="term" value="F:peptide transmembrane transporter activity"/>
    <property type="evidence" value="ECO:0007669"/>
    <property type="project" value="TreeGrafter"/>
</dbReference>
<evidence type="ECO:0000313" key="8">
    <source>
        <dbReference type="Proteomes" id="UP001305498"/>
    </source>
</evidence>
<dbReference type="GO" id="GO:0015833">
    <property type="term" value="P:peptide transport"/>
    <property type="evidence" value="ECO:0007669"/>
    <property type="project" value="TreeGrafter"/>
</dbReference>
<dbReference type="RefSeq" id="WP_317139383.1">
    <property type="nucleotide sequence ID" value="NZ_CP118157.1"/>
</dbReference>
<dbReference type="SUPFAM" id="SSF53850">
    <property type="entry name" value="Periplasmic binding protein-like II"/>
    <property type="match status" value="1"/>
</dbReference>
<feature type="domain" description="Solute-binding protein family 5" evidence="6">
    <location>
        <begin position="90"/>
        <end position="447"/>
    </location>
</feature>
<dbReference type="EMBL" id="CP118157">
    <property type="protein sequence ID" value="WOF22911.1"/>
    <property type="molecule type" value="Genomic_DNA"/>
</dbReference>
<protein>
    <submittedName>
        <fullName evidence="7">ABC transporter substrate-binding protein</fullName>
    </submittedName>
</protein>
<keyword evidence="3" id="KW-0813">Transport</keyword>
<dbReference type="InterPro" id="IPR030678">
    <property type="entry name" value="Peptide/Ni-bd"/>
</dbReference>
<evidence type="ECO:0000256" key="5">
    <source>
        <dbReference type="SAM" id="SignalP"/>
    </source>
</evidence>
<dbReference type="PROSITE" id="PS51257">
    <property type="entry name" value="PROKAR_LIPOPROTEIN"/>
    <property type="match status" value="1"/>
</dbReference>
<gene>
    <name evidence="7" type="ORF">N8K70_16185</name>
</gene>
<dbReference type="GO" id="GO:0042597">
    <property type="term" value="C:periplasmic space"/>
    <property type="evidence" value="ECO:0007669"/>
    <property type="project" value="UniProtKB-ARBA"/>
</dbReference>
<feature type="chain" id="PRO_5041734303" evidence="5">
    <location>
        <begin position="36"/>
        <end position="543"/>
    </location>
</feature>
<keyword evidence="8" id="KW-1185">Reference proteome</keyword>
<organism evidence="7 8">
    <name type="scientific">Microbacterium betulae</name>
    <dbReference type="NCBI Taxonomy" id="2981139"/>
    <lineage>
        <taxon>Bacteria</taxon>
        <taxon>Bacillati</taxon>
        <taxon>Actinomycetota</taxon>
        <taxon>Actinomycetes</taxon>
        <taxon>Micrococcales</taxon>
        <taxon>Microbacteriaceae</taxon>
        <taxon>Microbacterium</taxon>
    </lineage>
</organism>
<feature type="signal peptide" evidence="5">
    <location>
        <begin position="1"/>
        <end position="35"/>
    </location>
</feature>
<dbReference type="PIRSF" id="PIRSF002741">
    <property type="entry name" value="MppA"/>
    <property type="match status" value="1"/>
</dbReference>
<reference evidence="7 8" key="1">
    <citation type="submission" date="2023-02" db="EMBL/GenBank/DDBJ databases">
        <title>Microbacterium betulae sp. nov., isolated from birch wood.</title>
        <authorList>
            <person name="Pasciak M."/>
            <person name="Pawlik K.J."/>
            <person name="Martynowski D."/>
            <person name="Laczmanski L."/>
            <person name="Ciekot J."/>
            <person name="Szponar B."/>
            <person name="Wojcik-Fatla A."/>
            <person name="Mackiewicz B."/>
            <person name="Farian E."/>
            <person name="Cholewa G."/>
            <person name="Cholewa A."/>
            <person name="Dutkiewicz J."/>
        </authorList>
    </citation>
    <scope>NUCLEOTIDE SEQUENCE [LARGE SCALE GENOMIC DNA]</scope>
    <source>
        <strain evidence="7 8">AB</strain>
    </source>
</reference>
<name>A0AA97FG41_9MICO</name>
<dbReference type="PANTHER" id="PTHR30290">
    <property type="entry name" value="PERIPLASMIC BINDING COMPONENT OF ABC TRANSPORTER"/>
    <property type="match status" value="1"/>
</dbReference>
<evidence type="ECO:0000259" key="6">
    <source>
        <dbReference type="Pfam" id="PF00496"/>
    </source>
</evidence>
<dbReference type="Gene3D" id="3.10.105.10">
    <property type="entry name" value="Dipeptide-binding Protein, Domain 3"/>
    <property type="match status" value="1"/>
</dbReference>
<dbReference type="CDD" id="cd08492">
    <property type="entry name" value="PBP2_NikA_DppA_OppA_like_15"/>
    <property type="match status" value="1"/>
</dbReference>
<dbReference type="InterPro" id="IPR039424">
    <property type="entry name" value="SBP_5"/>
</dbReference>
<dbReference type="KEGG" id="mbet:N8K70_16185"/>
<keyword evidence="4 5" id="KW-0732">Signal</keyword>
<dbReference type="GO" id="GO:0030313">
    <property type="term" value="C:cell envelope"/>
    <property type="evidence" value="ECO:0007669"/>
    <property type="project" value="UniProtKB-SubCell"/>
</dbReference>
<comment type="similarity">
    <text evidence="2">Belongs to the bacterial solute-binding protein 5 family.</text>
</comment>
<dbReference type="InterPro" id="IPR000914">
    <property type="entry name" value="SBP_5_dom"/>
</dbReference>